<reference evidence="1 2" key="1">
    <citation type="journal article" date="2015" name="Microbiome">
        <title>Genomic resolution of linkages in carbon, nitrogen, and sulfur cycling among widespread estuary sediment bacteria.</title>
        <authorList>
            <person name="Baker B.J."/>
            <person name="Lazar C.S."/>
            <person name="Teske A.P."/>
            <person name="Dick G.J."/>
        </authorList>
    </citation>
    <scope>NUCLEOTIDE SEQUENCE [LARGE SCALE GENOMIC DNA]</scope>
    <source>
        <strain evidence="1">SM23_60</strain>
    </source>
</reference>
<gene>
    <name evidence="1" type="ORF">AMJ87_00390</name>
</gene>
<dbReference type="EMBL" id="LJUO01000002">
    <property type="protein sequence ID" value="KPK73809.1"/>
    <property type="molecule type" value="Genomic_DNA"/>
</dbReference>
<evidence type="ECO:0008006" key="3">
    <source>
        <dbReference type="Google" id="ProtNLM"/>
    </source>
</evidence>
<proteinExistence type="predicted"/>
<protein>
    <recommendedName>
        <fullName evidence="3">T9SS type A sorting domain-containing protein</fullName>
    </recommendedName>
</protein>
<name>A0A0S8GME5_UNCW3</name>
<accession>A0A0S8GME5</accession>
<dbReference type="AlphaFoldDB" id="A0A0S8GME5"/>
<comment type="caution">
    <text evidence="1">The sequence shown here is derived from an EMBL/GenBank/DDBJ whole genome shotgun (WGS) entry which is preliminary data.</text>
</comment>
<organism evidence="1 2">
    <name type="scientific">candidate division WOR_3 bacterium SM23_60</name>
    <dbReference type="NCBI Taxonomy" id="1703780"/>
    <lineage>
        <taxon>Bacteria</taxon>
        <taxon>Bacteria division WOR-3</taxon>
    </lineage>
</organism>
<sequence length="327" mass="36058">MSDVFGVRVTAELEITDSLIIVCNNLSGQTEPVVTFADEYFFVAWLDGAFETRIPVIKVARVDTQGTVLDMGITIDSGDEHPDIAFDGSRCLVTWCEEFSGVKGRFVNAACQPEGQTIEIATTQGTSTAPVVEYGTPHYIVVWPDFCPLGTDLDIYGQIVSIDGQLVGDRIQIADGPAIQNYVAAAFDGNEFLVVWVEDADHVYGRFISVNGVPNGPKFLISDNSSYERQHPSVHAGPNSFLIAWNEYHDDFDIYGNLDILTGIDELNVEIPKGGFTMSSSQVRKYLDLNTRLYDALGRRITKGPIAPGIYFLETKKKELTKVVVIR</sequence>
<evidence type="ECO:0000313" key="2">
    <source>
        <dbReference type="Proteomes" id="UP000051096"/>
    </source>
</evidence>
<evidence type="ECO:0000313" key="1">
    <source>
        <dbReference type="EMBL" id="KPK73809.1"/>
    </source>
</evidence>
<dbReference type="Proteomes" id="UP000051096">
    <property type="component" value="Unassembled WGS sequence"/>
</dbReference>